<proteinExistence type="inferred from homology"/>
<comment type="similarity">
    <text evidence="1">Belongs to the carnitine/choline acetyltransferase family.</text>
</comment>
<name>A0A0Q9W8S1_DROVI</name>
<sequence>MRALITTERFLSTPTQYNGNSRNYGKQNNNVHARPIRTQPKNERSLVAKLFFYVKSWAKQFQFLPTLISPKHNVKQQQTEPMRLANVKQLQTEPKRLPKIKKKSITKNQSTNRVSKATRTPKFVDIQRAEADIFSRLQIPTCICAPAQAYPVNPTKTGPVVLPYLKYQLPNYPVIPLQLTLNRYLNSLKPLFKEKDLEKEQMLTRDFLNNKGCELQKLLQEAGQADDNWLTERWTKVTYLRHRSPLTVYSSPCIAFPRQQFRSTFEFLDFTAKAIYAMCEFNSLVENNQIPVCRLGYFELDNSQLHQVFGTVRTPQRESDVLQQFGSNYIVVIHNNNFYKLPVYSTEQKDVYNVFQIRKQLVELINSGHAKGPAIGLLTHDTRNNWAEGRELLCRKDLDAYAIQCIEQALFTVSLDEYLEVPEDQERSMLAAQLLHGGGLHINSANRWMDKTLQLIVNPNGMAGLCCELAAAEPYPAASIMDYILKNIVNPEYGMVSHTTDPGDLVEYISFEEVDECIGCWLTAAKHNIKKITRRLKLHAFQFDCYGTSLINSQGLAPDSFVQMALQLAFYRQHKKLPVQHESAHLRIFKRGRSEVVRSTSKESSNFVHTMVSGKATSSASWLAMRAAVDSHQHQTMLAHQGRGVDRHLFGLEQMAIEQGKPLPYFFSTAGYQRSKNFGIVSSHLTTPHDCFMAYGPLNSEGYGCCYNLRENDITFAISGWDGNPDISVARYCTAIESALTEMGHLRKRRSSSSTAKDVGGSSSPFCSDSSCKRRHF</sequence>
<protein>
    <submittedName>
        <fullName evidence="6">Uncharacterized protein, isoform C</fullName>
    </submittedName>
</protein>
<dbReference type="InterPro" id="IPR023213">
    <property type="entry name" value="CAT-like_dom_sf"/>
</dbReference>
<reference evidence="6 7" key="1">
    <citation type="journal article" date="2007" name="Nature">
        <title>Evolution of genes and genomes on the Drosophila phylogeny.</title>
        <authorList>
            <consortium name="Drosophila 12 Genomes Consortium"/>
            <person name="Clark A.G."/>
            <person name="Eisen M.B."/>
            <person name="Smith D.R."/>
            <person name="Bergman C.M."/>
            <person name="Oliver B."/>
            <person name="Markow T.A."/>
            <person name="Kaufman T.C."/>
            <person name="Kellis M."/>
            <person name="Gelbart W."/>
            <person name="Iyer V.N."/>
            <person name="Pollard D.A."/>
            <person name="Sackton T.B."/>
            <person name="Larracuente A.M."/>
            <person name="Singh N.D."/>
            <person name="Abad J.P."/>
            <person name="Abt D.N."/>
            <person name="Adryan B."/>
            <person name="Aguade M."/>
            <person name="Akashi H."/>
            <person name="Anderson W.W."/>
            <person name="Aquadro C.F."/>
            <person name="Ardell D.H."/>
            <person name="Arguello R."/>
            <person name="Artieri C.G."/>
            <person name="Barbash D.A."/>
            <person name="Barker D."/>
            <person name="Barsanti P."/>
            <person name="Batterham P."/>
            <person name="Batzoglou S."/>
            <person name="Begun D."/>
            <person name="Bhutkar A."/>
            <person name="Blanco E."/>
            <person name="Bosak S.A."/>
            <person name="Bradley R.K."/>
            <person name="Brand A.D."/>
            <person name="Brent M.R."/>
            <person name="Brooks A.N."/>
            <person name="Brown R.H."/>
            <person name="Butlin R.K."/>
            <person name="Caggese C."/>
            <person name="Calvi B.R."/>
            <person name="Bernardo de Carvalho A."/>
            <person name="Caspi A."/>
            <person name="Castrezana S."/>
            <person name="Celniker S.E."/>
            <person name="Chang J.L."/>
            <person name="Chapple C."/>
            <person name="Chatterji S."/>
            <person name="Chinwalla A."/>
            <person name="Civetta A."/>
            <person name="Clifton S.W."/>
            <person name="Comeron J.M."/>
            <person name="Costello J.C."/>
            <person name="Coyne J.A."/>
            <person name="Daub J."/>
            <person name="David R.G."/>
            <person name="Delcher A.L."/>
            <person name="Delehaunty K."/>
            <person name="Do C.B."/>
            <person name="Ebling H."/>
            <person name="Edwards K."/>
            <person name="Eickbush T."/>
            <person name="Evans J.D."/>
            <person name="Filipski A."/>
            <person name="Findeiss S."/>
            <person name="Freyhult E."/>
            <person name="Fulton L."/>
            <person name="Fulton R."/>
            <person name="Garcia A.C."/>
            <person name="Gardiner A."/>
            <person name="Garfield D.A."/>
            <person name="Garvin B.E."/>
            <person name="Gibson G."/>
            <person name="Gilbert D."/>
            <person name="Gnerre S."/>
            <person name="Godfrey J."/>
            <person name="Good R."/>
            <person name="Gotea V."/>
            <person name="Gravely B."/>
            <person name="Greenberg A.J."/>
            <person name="Griffiths-Jones S."/>
            <person name="Gross S."/>
            <person name="Guigo R."/>
            <person name="Gustafson E.A."/>
            <person name="Haerty W."/>
            <person name="Hahn M.W."/>
            <person name="Halligan D.L."/>
            <person name="Halpern A.L."/>
            <person name="Halter G.M."/>
            <person name="Han M.V."/>
            <person name="Heger A."/>
            <person name="Hillier L."/>
            <person name="Hinrichs A.S."/>
            <person name="Holmes I."/>
            <person name="Hoskins R.A."/>
            <person name="Hubisz M.J."/>
            <person name="Hultmark D."/>
            <person name="Huntley M.A."/>
            <person name="Jaffe D.B."/>
            <person name="Jagadeeshan S."/>
            <person name="Jeck W.R."/>
            <person name="Johnson J."/>
            <person name="Jones C.D."/>
            <person name="Jordan W.C."/>
            <person name="Karpen G.H."/>
            <person name="Kataoka E."/>
            <person name="Keightley P.D."/>
            <person name="Kheradpour P."/>
            <person name="Kirkness E.F."/>
            <person name="Koerich L.B."/>
            <person name="Kristiansen K."/>
            <person name="Kudrna D."/>
            <person name="Kulathinal R.J."/>
            <person name="Kumar S."/>
            <person name="Kwok R."/>
            <person name="Lander E."/>
            <person name="Langley C.H."/>
            <person name="Lapoint R."/>
            <person name="Lazzaro B.P."/>
            <person name="Lee S.J."/>
            <person name="Levesque L."/>
            <person name="Li R."/>
            <person name="Lin C.F."/>
            <person name="Lin M.F."/>
            <person name="Lindblad-Toh K."/>
            <person name="Llopart A."/>
            <person name="Long M."/>
            <person name="Low L."/>
            <person name="Lozovsky E."/>
            <person name="Lu J."/>
            <person name="Luo M."/>
            <person name="Machado C.A."/>
            <person name="Makalowski W."/>
            <person name="Marzo M."/>
            <person name="Matsuda M."/>
            <person name="Matzkin L."/>
            <person name="McAllister B."/>
            <person name="McBride C.S."/>
            <person name="McKernan B."/>
            <person name="McKernan K."/>
            <person name="Mendez-Lago M."/>
            <person name="Minx P."/>
            <person name="Mollenhauer M.U."/>
            <person name="Montooth K."/>
            <person name="Mount S.M."/>
            <person name="Mu X."/>
            <person name="Myers E."/>
            <person name="Negre B."/>
            <person name="Newfeld S."/>
            <person name="Nielsen R."/>
            <person name="Noor M.A."/>
            <person name="O'Grady P."/>
            <person name="Pachter L."/>
            <person name="Papaceit M."/>
            <person name="Parisi M.J."/>
            <person name="Parisi M."/>
            <person name="Parts L."/>
            <person name="Pedersen J.S."/>
            <person name="Pesole G."/>
            <person name="Phillippy A.M."/>
            <person name="Ponting C.P."/>
            <person name="Pop M."/>
            <person name="Porcelli D."/>
            <person name="Powell J.R."/>
            <person name="Prohaska S."/>
            <person name="Pruitt K."/>
            <person name="Puig M."/>
            <person name="Quesneville H."/>
            <person name="Ram K.R."/>
            <person name="Rand D."/>
            <person name="Rasmussen M.D."/>
            <person name="Reed L.K."/>
            <person name="Reenan R."/>
            <person name="Reily A."/>
            <person name="Remington K.A."/>
            <person name="Rieger T.T."/>
            <person name="Ritchie M.G."/>
            <person name="Robin C."/>
            <person name="Rogers Y.H."/>
            <person name="Rohde C."/>
            <person name="Rozas J."/>
            <person name="Rubenfield M.J."/>
            <person name="Ruiz A."/>
            <person name="Russo S."/>
            <person name="Salzberg S.L."/>
            <person name="Sanchez-Gracia A."/>
            <person name="Saranga D.J."/>
            <person name="Sato H."/>
            <person name="Schaeffer S.W."/>
            <person name="Schatz M.C."/>
            <person name="Schlenke T."/>
            <person name="Schwartz R."/>
            <person name="Segarra C."/>
            <person name="Singh R.S."/>
            <person name="Sirot L."/>
            <person name="Sirota M."/>
            <person name="Sisneros N.B."/>
            <person name="Smith C.D."/>
            <person name="Smith T.F."/>
            <person name="Spieth J."/>
            <person name="Stage D.E."/>
            <person name="Stark A."/>
            <person name="Stephan W."/>
            <person name="Strausberg R.L."/>
            <person name="Strempel S."/>
            <person name="Sturgill D."/>
            <person name="Sutton G."/>
            <person name="Sutton G.G."/>
            <person name="Tao W."/>
            <person name="Teichmann S."/>
            <person name="Tobari Y.N."/>
            <person name="Tomimura Y."/>
            <person name="Tsolas J.M."/>
            <person name="Valente V.L."/>
            <person name="Venter E."/>
            <person name="Venter J.C."/>
            <person name="Vicario S."/>
            <person name="Vieira F.G."/>
            <person name="Vilella A.J."/>
            <person name="Villasante A."/>
            <person name="Walenz B."/>
            <person name="Wang J."/>
            <person name="Wasserman M."/>
            <person name="Watts T."/>
            <person name="Wilson D."/>
            <person name="Wilson R.K."/>
            <person name="Wing R.A."/>
            <person name="Wolfner M.F."/>
            <person name="Wong A."/>
            <person name="Wong G.K."/>
            <person name="Wu C.I."/>
            <person name="Wu G."/>
            <person name="Yamamoto D."/>
            <person name="Yang H.P."/>
            <person name="Yang S.P."/>
            <person name="Yorke J.A."/>
            <person name="Yoshida K."/>
            <person name="Zdobnov E."/>
            <person name="Zhang P."/>
            <person name="Zhang Y."/>
            <person name="Zimin A.V."/>
            <person name="Baldwin J."/>
            <person name="Abdouelleil A."/>
            <person name="Abdulkadir J."/>
            <person name="Abebe A."/>
            <person name="Abera B."/>
            <person name="Abreu J."/>
            <person name="Acer S.C."/>
            <person name="Aftuck L."/>
            <person name="Alexander A."/>
            <person name="An P."/>
            <person name="Anderson E."/>
            <person name="Anderson S."/>
            <person name="Arachi H."/>
            <person name="Azer M."/>
            <person name="Bachantsang P."/>
            <person name="Barry A."/>
            <person name="Bayul T."/>
            <person name="Berlin A."/>
            <person name="Bessette D."/>
            <person name="Bloom T."/>
            <person name="Blye J."/>
            <person name="Boguslavskiy L."/>
            <person name="Bonnet C."/>
            <person name="Boukhgalter B."/>
            <person name="Bourzgui I."/>
            <person name="Brown A."/>
            <person name="Cahill P."/>
            <person name="Channer S."/>
            <person name="Cheshatsang Y."/>
            <person name="Chuda L."/>
            <person name="Citroen M."/>
            <person name="Collymore A."/>
            <person name="Cooke P."/>
            <person name="Costello M."/>
            <person name="D'Aco K."/>
            <person name="Daza R."/>
            <person name="De Haan G."/>
            <person name="DeGray S."/>
            <person name="DeMaso C."/>
            <person name="Dhargay N."/>
            <person name="Dooley K."/>
            <person name="Dooley E."/>
            <person name="Doricent M."/>
            <person name="Dorje P."/>
            <person name="Dorjee K."/>
            <person name="Dupes A."/>
            <person name="Elong R."/>
            <person name="Falk J."/>
            <person name="Farina A."/>
            <person name="Faro S."/>
            <person name="Ferguson D."/>
            <person name="Fisher S."/>
            <person name="Foley C.D."/>
            <person name="Franke A."/>
            <person name="Friedrich D."/>
            <person name="Gadbois L."/>
            <person name="Gearin G."/>
            <person name="Gearin C.R."/>
            <person name="Giannoukos G."/>
            <person name="Goode T."/>
            <person name="Graham J."/>
            <person name="Grandbois E."/>
            <person name="Grewal S."/>
            <person name="Gyaltsen K."/>
            <person name="Hafez N."/>
            <person name="Hagos B."/>
            <person name="Hall J."/>
            <person name="Henson C."/>
            <person name="Hollinger A."/>
            <person name="Honan T."/>
            <person name="Huard M.D."/>
            <person name="Hughes L."/>
            <person name="Hurhula B."/>
            <person name="Husby M.E."/>
            <person name="Kamat A."/>
            <person name="Kanga B."/>
            <person name="Kashin S."/>
            <person name="Khazanovich D."/>
            <person name="Kisner P."/>
            <person name="Lance K."/>
            <person name="Lara M."/>
            <person name="Lee W."/>
            <person name="Lennon N."/>
            <person name="Letendre F."/>
            <person name="LeVine R."/>
            <person name="Lipovsky A."/>
            <person name="Liu X."/>
            <person name="Liu J."/>
            <person name="Liu S."/>
            <person name="Lokyitsang T."/>
            <person name="Lokyitsang Y."/>
            <person name="Lubonja R."/>
            <person name="Lui A."/>
            <person name="MacDonald P."/>
            <person name="Magnisalis V."/>
            <person name="Maru K."/>
            <person name="Matthews C."/>
            <person name="McCusker W."/>
            <person name="McDonough S."/>
            <person name="Mehta T."/>
            <person name="Meldrim J."/>
            <person name="Meneus L."/>
            <person name="Mihai O."/>
            <person name="Mihalev A."/>
            <person name="Mihova T."/>
            <person name="Mittelman R."/>
            <person name="Mlenga V."/>
            <person name="Montmayeur A."/>
            <person name="Mulrain L."/>
            <person name="Navidi A."/>
            <person name="Naylor J."/>
            <person name="Negash T."/>
            <person name="Nguyen T."/>
            <person name="Nguyen N."/>
            <person name="Nicol R."/>
            <person name="Norbu C."/>
            <person name="Norbu N."/>
            <person name="Novod N."/>
            <person name="O'Neill B."/>
            <person name="Osman S."/>
            <person name="Markiewicz E."/>
            <person name="Oyono O.L."/>
            <person name="Patti C."/>
            <person name="Phunkhang P."/>
            <person name="Pierre F."/>
            <person name="Priest M."/>
            <person name="Raghuraman S."/>
            <person name="Rege F."/>
            <person name="Reyes R."/>
            <person name="Rise C."/>
            <person name="Rogov P."/>
            <person name="Ross K."/>
            <person name="Ryan E."/>
            <person name="Settipalli S."/>
            <person name="Shea T."/>
            <person name="Sherpa N."/>
            <person name="Shi L."/>
            <person name="Shih D."/>
            <person name="Sparrow T."/>
            <person name="Spaulding J."/>
            <person name="Stalker J."/>
            <person name="Stange-Thomann N."/>
            <person name="Stavropoulos S."/>
            <person name="Stone C."/>
            <person name="Strader C."/>
            <person name="Tesfaye S."/>
            <person name="Thomson T."/>
            <person name="Thoulutsang Y."/>
            <person name="Thoulutsang D."/>
            <person name="Topham K."/>
            <person name="Topping I."/>
            <person name="Tsamla T."/>
            <person name="Vassiliev H."/>
            <person name="Vo A."/>
            <person name="Wangchuk T."/>
            <person name="Wangdi T."/>
            <person name="Weiand M."/>
            <person name="Wilkinson J."/>
            <person name="Wilson A."/>
            <person name="Yadav S."/>
            <person name="Young G."/>
            <person name="Yu Q."/>
            <person name="Zembek L."/>
            <person name="Zhong D."/>
            <person name="Zimmer A."/>
            <person name="Zwirko Z."/>
            <person name="Jaffe D.B."/>
            <person name="Alvarez P."/>
            <person name="Brockman W."/>
            <person name="Butler J."/>
            <person name="Chin C."/>
            <person name="Gnerre S."/>
            <person name="Grabherr M."/>
            <person name="Kleber M."/>
            <person name="Mauceli E."/>
            <person name="MacCallum I."/>
        </authorList>
    </citation>
    <scope>NUCLEOTIDE SEQUENCE [LARGE SCALE GENOMIC DNA]</scope>
    <source>
        <strain evidence="7">Tucson 15010-1051.87</strain>
    </source>
</reference>
<keyword evidence="2" id="KW-0808">Transferase</keyword>
<dbReference type="Gene3D" id="3.30.559.70">
    <property type="entry name" value="Choline/Carnitine o-acyltransferase, domain 2"/>
    <property type="match status" value="1"/>
</dbReference>
<accession>A0A0Q9W8S1</accession>
<feature type="domain" description="Choline/carnitine acyltransferase" evidence="5">
    <location>
        <begin position="173"/>
        <end position="737"/>
    </location>
</feature>
<dbReference type="AlphaFoldDB" id="A0A0Q9W8S1"/>
<evidence type="ECO:0000256" key="2">
    <source>
        <dbReference type="ARBA" id="ARBA00022679"/>
    </source>
</evidence>
<evidence type="ECO:0000313" key="7">
    <source>
        <dbReference type="Proteomes" id="UP000008792"/>
    </source>
</evidence>
<dbReference type="InterPro" id="IPR000542">
    <property type="entry name" value="Carn_acyl_trans"/>
</dbReference>
<dbReference type="SUPFAM" id="SSF52777">
    <property type="entry name" value="CoA-dependent acyltransferases"/>
    <property type="match status" value="2"/>
</dbReference>
<dbReference type="PANTHER" id="PTHR22589">
    <property type="entry name" value="CARNITINE O-ACYLTRANSFERASE"/>
    <property type="match status" value="1"/>
</dbReference>
<keyword evidence="3" id="KW-0012">Acyltransferase</keyword>
<evidence type="ECO:0000259" key="5">
    <source>
        <dbReference type="Pfam" id="PF00755"/>
    </source>
</evidence>
<dbReference type="InterPro" id="IPR042231">
    <property type="entry name" value="Cho/carn_acyl_trans_2"/>
</dbReference>
<dbReference type="Pfam" id="PF00755">
    <property type="entry name" value="Carn_acyltransf"/>
    <property type="match status" value="1"/>
</dbReference>
<dbReference type="InterPro" id="IPR039551">
    <property type="entry name" value="Cho/carn_acyl_trans"/>
</dbReference>
<dbReference type="OrthoDB" id="240216at2759"/>
<organism evidence="6 7">
    <name type="scientific">Drosophila virilis</name>
    <name type="common">Fruit fly</name>
    <dbReference type="NCBI Taxonomy" id="7244"/>
    <lineage>
        <taxon>Eukaryota</taxon>
        <taxon>Metazoa</taxon>
        <taxon>Ecdysozoa</taxon>
        <taxon>Arthropoda</taxon>
        <taxon>Hexapoda</taxon>
        <taxon>Insecta</taxon>
        <taxon>Pterygota</taxon>
        <taxon>Neoptera</taxon>
        <taxon>Endopterygota</taxon>
        <taxon>Diptera</taxon>
        <taxon>Brachycera</taxon>
        <taxon>Muscomorpha</taxon>
        <taxon>Ephydroidea</taxon>
        <taxon>Drosophilidae</taxon>
        <taxon>Drosophila</taxon>
    </lineage>
</organism>
<dbReference type="FunFam" id="3.30.559.70:FF:000010">
    <property type="entry name" value="Carnitine O-Acetyl-Transferase, isoform B"/>
    <property type="match status" value="1"/>
</dbReference>
<dbReference type="InParanoid" id="A0A0Q9W8S1"/>
<dbReference type="GO" id="GO:0004092">
    <property type="term" value="F:carnitine O-acetyltransferase activity"/>
    <property type="evidence" value="ECO:0007669"/>
    <property type="project" value="TreeGrafter"/>
</dbReference>
<dbReference type="Proteomes" id="UP000008792">
    <property type="component" value="Unassembled WGS sequence"/>
</dbReference>
<dbReference type="EMBL" id="CH940649">
    <property type="protein sequence ID" value="KRF81114.1"/>
    <property type="molecule type" value="Genomic_DNA"/>
</dbReference>
<dbReference type="Gene3D" id="3.30.559.10">
    <property type="entry name" value="Chloramphenicol acetyltransferase-like domain"/>
    <property type="match status" value="1"/>
</dbReference>
<dbReference type="GO" id="GO:0019254">
    <property type="term" value="P:carnitine metabolic process, CoA-linked"/>
    <property type="evidence" value="ECO:0007669"/>
    <property type="project" value="TreeGrafter"/>
</dbReference>
<dbReference type="GO" id="GO:0005777">
    <property type="term" value="C:peroxisome"/>
    <property type="evidence" value="ECO:0007669"/>
    <property type="project" value="TreeGrafter"/>
</dbReference>
<feature type="region of interest" description="Disordered" evidence="4">
    <location>
        <begin position="747"/>
        <end position="777"/>
    </location>
</feature>
<dbReference type="STRING" id="7244.A0A0Q9W8S1"/>
<evidence type="ECO:0000256" key="1">
    <source>
        <dbReference type="ARBA" id="ARBA00005232"/>
    </source>
</evidence>
<evidence type="ECO:0000256" key="4">
    <source>
        <dbReference type="SAM" id="MobiDB-lite"/>
    </source>
</evidence>
<dbReference type="PANTHER" id="PTHR22589:SF103">
    <property type="entry name" value="CARNITINE O-ACETYL-TRANSFERASE, ISOFORM A-RELATED"/>
    <property type="match status" value="1"/>
</dbReference>
<gene>
    <name evidence="6" type="primary">Dvir\GJ14968</name>
    <name evidence="6" type="ORF">Dvir_GJ14968</name>
</gene>
<evidence type="ECO:0000256" key="3">
    <source>
        <dbReference type="ARBA" id="ARBA00023315"/>
    </source>
</evidence>
<evidence type="ECO:0000313" key="6">
    <source>
        <dbReference type="EMBL" id="KRF81114.1"/>
    </source>
</evidence>
<keyword evidence="7" id="KW-1185">Reference proteome</keyword>